<dbReference type="GO" id="GO:0016020">
    <property type="term" value="C:membrane"/>
    <property type="evidence" value="ECO:0007669"/>
    <property type="project" value="TreeGrafter"/>
</dbReference>
<dbReference type="PANTHER" id="PTHR24348:SF22">
    <property type="entry name" value="NON-SPECIFIC SERINE_THREONINE PROTEIN KINASE"/>
    <property type="match status" value="1"/>
</dbReference>
<feature type="domain" description="Protein kinase" evidence="5">
    <location>
        <begin position="6"/>
        <end position="235"/>
    </location>
</feature>
<reference evidence="6" key="1">
    <citation type="journal article" date="2020" name="Nature">
        <title>Giant virus diversity and host interactions through global metagenomics.</title>
        <authorList>
            <person name="Schulz F."/>
            <person name="Roux S."/>
            <person name="Paez-Espino D."/>
            <person name="Jungbluth S."/>
            <person name="Walsh D.A."/>
            <person name="Denef V.J."/>
            <person name="McMahon K.D."/>
            <person name="Konstantinidis K.T."/>
            <person name="Eloe-Fadrosh E.A."/>
            <person name="Kyrpides N.C."/>
            <person name="Woyke T."/>
        </authorList>
    </citation>
    <scope>NUCLEOTIDE SEQUENCE</scope>
    <source>
        <strain evidence="6">GVMAG-S-ERX555967-131</strain>
    </source>
</reference>
<evidence type="ECO:0000313" key="6">
    <source>
        <dbReference type="EMBL" id="QHT37052.1"/>
    </source>
</evidence>
<organism evidence="6">
    <name type="scientific">viral metagenome</name>
    <dbReference type="NCBI Taxonomy" id="1070528"/>
    <lineage>
        <taxon>unclassified sequences</taxon>
        <taxon>metagenomes</taxon>
        <taxon>organismal metagenomes</taxon>
    </lineage>
</organism>
<keyword evidence="4" id="KW-0067">ATP-binding</keyword>
<proteinExistence type="predicted"/>
<evidence type="ECO:0000256" key="4">
    <source>
        <dbReference type="ARBA" id="ARBA00022840"/>
    </source>
</evidence>
<protein>
    <recommendedName>
        <fullName evidence="5">Protein kinase domain-containing protein</fullName>
    </recommendedName>
</protein>
<dbReference type="GO" id="GO:0005524">
    <property type="term" value="F:ATP binding"/>
    <property type="evidence" value="ECO:0007669"/>
    <property type="project" value="UniProtKB-KW"/>
</dbReference>
<dbReference type="AlphaFoldDB" id="A0A6C0F779"/>
<dbReference type="EMBL" id="MN738789">
    <property type="protein sequence ID" value="QHT37052.1"/>
    <property type="molecule type" value="Genomic_DNA"/>
</dbReference>
<sequence length="235" mass="27748">MVFNVHGFTQKIGQGVYGTIYRFNNKNNIYIVKVNIKRKTKQLYNERKIHIELYKTLSKKCKSFIVKPVIIQKNIIDNFKMQNKQFRKLNDNRFHVMKNIDGIELRTFLKLSPPIPVLKKVIKNIKKALLCMWTSGFIHADLHGRNILVLPNNKIKLIDFGFTTKVDKLINLSNSEIKQWFISTWPNILKSFRLNLANPNIHIYGLYNKTYPNHCNMFSEKNKDLFANAHKRLKN</sequence>
<dbReference type="InterPro" id="IPR000719">
    <property type="entry name" value="Prot_kinase_dom"/>
</dbReference>
<dbReference type="GO" id="GO:0005829">
    <property type="term" value="C:cytosol"/>
    <property type="evidence" value="ECO:0007669"/>
    <property type="project" value="TreeGrafter"/>
</dbReference>
<keyword evidence="2" id="KW-0547">Nucleotide-binding</keyword>
<dbReference type="GO" id="GO:0004674">
    <property type="term" value="F:protein serine/threonine kinase activity"/>
    <property type="evidence" value="ECO:0007669"/>
    <property type="project" value="InterPro"/>
</dbReference>
<name>A0A6C0F779_9ZZZZ</name>
<dbReference type="GO" id="GO:0000045">
    <property type="term" value="P:autophagosome assembly"/>
    <property type="evidence" value="ECO:0007669"/>
    <property type="project" value="TreeGrafter"/>
</dbReference>
<dbReference type="PROSITE" id="PS00107">
    <property type="entry name" value="PROTEIN_KINASE_ATP"/>
    <property type="match status" value="1"/>
</dbReference>
<dbReference type="PROSITE" id="PS50011">
    <property type="entry name" value="PROTEIN_KINASE_DOM"/>
    <property type="match status" value="1"/>
</dbReference>
<dbReference type="GO" id="GO:0010506">
    <property type="term" value="P:regulation of autophagy"/>
    <property type="evidence" value="ECO:0007669"/>
    <property type="project" value="InterPro"/>
</dbReference>
<dbReference type="GO" id="GO:0005776">
    <property type="term" value="C:autophagosome"/>
    <property type="evidence" value="ECO:0007669"/>
    <property type="project" value="TreeGrafter"/>
</dbReference>
<dbReference type="InterPro" id="IPR011009">
    <property type="entry name" value="Kinase-like_dom_sf"/>
</dbReference>
<dbReference type="InterPro" id="IPR045269">
    <property type="entry name" value="Atg1-like"/>
</dbReference>
<dbReference type="PANTHER" id="PTHR24348">
    <property type="entry name" value="SERINE/THREONINE-PROTEIN KINASE UNC-51-RELATED"/>
    <property type="match status" value="1"/>
</dbReference>
<dbReference type="SUPFAM" id="SSF56112">
    <property type="entry name" value="Protein kinase-like (PK-like)"/>
    <property type="match status" value="1"/>
</dbReference>
<dbReference type="GO" id="GO:0000407">
    <property type="term" value="C:phagophore assembly site"/>
    <property type="evidence" value="ECO:0007669"/>
    <property type="project" value="TreeGrafter"/>
</dbReference>
<keyword evidence="3" id="KW-0418">Kinase</keyword>
<evidence type="ECO:0000256" key="1">
    <source>
        <dbReference type="ARBA" id="ARBA00022679"/>
    </source>
</evidence>
<dbReference type="InterPro" id="IPR017441">
    <property type="entry name" value="Protein_kinase_ATP_BS"/>
</dbReference>
<dbReference type="Pfam" id="PF00069">
    <property type="entry name" value="Pkinase"/>
    <property type="match status" value="1"/>
</dbReference>
<dbReference type="Gene3D" id="1.10.510.10">
    <property type="entry name" value="Transferase(Phosphotransferase) domain 1"/>
    <property type="match status" value="1"/>
</dbReference>
<keyword evidence="1" id="KW-0808">Transferase</keyword>
<accession>A0A6C0F779</accession>
<evidence type="ECO:0000259" key="5">
    <source>
        <dbReference type="PROSITE" id="PS50011"/>
    </source>
</evidence>
<evidence type="ECO:0000256" key="2">
    <source>
        <dbReference type="ARBA" id="ARBA00022741"/>
    </source>
</evidence>
<evidence type="ECO:0000256" key="3">
    <source>
        <dbReference type="ARBA" id="ARBA00022777"/>
    </source>
</evidence>